<comment type="subcellular location">
    <subcellularLocation>
        <location evidence="1">Endoplasmic reticulum membrane</location>
        <topology evidence="1">Multi-pass membrane protein</topology>
    </subcellularLocation>
</comment>
<dbReference type="PANTHER" id="PTHR12468">
    <property type="entry name" value="GPI MANNOSYLTRANSFERASE 2"/>
    <property type="match status" value="1"/>
</dbReference>
<feature type="transmembrane region" description="Helical" evidence="10">
    <location>
        <begin position="313"/>
        <end position="333"/>
    </location>
</feature>
<dbReference type="GO" id="GO:0016757">
    <property type="term" value="F:glycosyltransferase activity"/>
    <property type="evidence" value="ECO:0007669"/>
    <property type="project" value="UniProtKB-KW"/>
</dbReference>
<keyword evidence="6 10" id="KW-0812">Transmembrane</keyword>
<evidence type="ECO:0000256" key="3">
    <source>
        <dbReference type="ARBA" id="ARBA00022502"/>
    </source>
</evidence>
<sequence length="425" mass="46547">MGTDHDRLTAGEDDHPPAVATARASWRRWWWLPAVVAVQKLLFWGVAADLDRGRWFDNLFNWDAWFYLDIAENGYRTTEFIDGRLVRTTMAFFPLYPMLGRALSWLPGVGLRPAMVAIAFVSCLAAVCGIFRLGEALHSARLGAVWALGWAVVPRGFVAAMPYSEPMFTALSVWALVQLARGRWWTAAVLCALAGATRSTGISTLVAVGGAILVALLQVLWARVRRRPPGLVGWLPGTVRFPSAWTLVGAGLLSALGTAAVLAHVAALTGSWQGYFVAQREWGMVMGNPMATVHQWWLVINGPTLPQRETVKAVAYALPAWTVLMVAALVGAWRRPSWRPVVAQSLVLFALMACAQAYFNSKERYLLPGVGLLLPLAWLLAVSIERAPVGVRRWWTGFLALAWFVAAVAWAVFGGTIVTWSVTSP</sequence>
<reference evidence="12" key="1">
    <citation type="journal article" date="2019" name="Int. J. Syst. Evol. Microbiol.">
        <title>The Global Catalogue of Microorganisms (GCM) 10K type strain sequencing project: providing services to taxonomists for standard genome sequencing and annotation.</title>
        <authorList>
            <consortium name="The Broad Institute Genomics Platform"/>
            <consortium name="The Broad Institute Genome Sequencing Center for Infectious Disease"/>
            <person name="Wu L."/>
            <person name="Ma J."/>
        </authorList>
    </citation>
    <scope>NUCLEOTIDE SEQUENCE [LARGE SCALE GENOMIC DNA]</scope>
    <source>
        <strain evidence="12">CGMCC 1.15277</strain>
    </source>
</reference>
<evidence type="ECO:0000256" key="7">
    <source>
        <dbReference type="ARBA" id="ARBA00022824"/>
    </source>
</evidence>
<keyword evidence="9 10" id="KW-0472">Membrane</keyword>
<feature type="transmembrane region" description="Helical" evidence="10">
    <location>
        <begin position="184"/>
        <end position="217"/>
    </location>
</feature>
<dbReference type="Proteomes" id="UP001596266">
    <property type="component" value="Unassembled WGS sequence"/>
</dbReference>
<gene>
    <name evidence="11" type="ORF">ACFP57_03895</name>
</gene>
<protein>
    <submittedName>
        <fullName evidence="11">Mannosyltransferase family protein</fullName>
    </submittedName>
</protein>
<dbReference type="RefSeq" id="WP_343885245.1">
    <property type="nucleotide sequence ID" value="NZ_BAAAKI010000004.1"/>
</dbReference>
<evidence type="ECO:0000313" key="12">
    <source>
        <dbReference type="Proteomes" id="UP001596266"/>
    </source>
</evidence>
<keyword evidence="3" id="KW-0337">GPI-anchor biosynthesis</keyword>
<feature type="transmembrane region" description="Helical" evidence="10">
    <location>
        <begin position="394"/>
        <end position="422"/>
    </location>
</feature>
<name>A0ABW1X1Z8_9ACTN</name>
<accession>A0ABW1X1Z8</accession>
<evidence type="ECO:0000256" key="8">
    <source>
        <dbReference type="ARBA" id="ARBA00022989"/>
    </source>
</evidence>
<feature type="transmembrane region" description="Helical" evidence="10">
    <location>
        <begin position="114"/>
        <end position="133"/>
    </location>
</feature>
<evidence type="ECO:0000256" key="4">
    <source>
        <dbReference type="ARBA" id="ARBA00022676"/>
    </source>
</evidence>
<feature type="transmembrane region" description="Helical" evidence="10">
    <location>
        <begin position="29"/>
        <end position="47"/>
    </location>
</feature>
<feature type="transmembrane region" description="Helical" evidence="10">
    <location>
        <begin position="244"/>
        <end position="267"/>
    </location>
</feature>
<feature type="transmembrane region" description="Helical" evidence="10">
    <location>
        <begin position="340"/>
        <end position="359"/>
    </location>
</feature>
<feature type="transmembrane region" description="Helical" evidence="10">
    <location>
        <begin position="145"/>
        <end position="164"/>
    </location>
</feature>
<keyword evidence="4 11" id="KW-0328">Glycosyltransferase</keyword>
<dbReference type="Pfam" id="PF04188">
    <property type="entry name" value="Mannosyl_trans2"/>
    <property type="match status" value="1"/>
</dbReference>
<evidence type="ECO:0000256" key="5">
    <source>
        <dbReference type="ARBA" id="ARBA00022679"/>
    </source>
</evidence>
<dbReference type="InterPro" id="IPR007315">
    <property type="entry name" value="PIG-V/Gpi18"/>
</dbReference>
<dbReference type="PANTHER" id="PTHR12468:SF2">
    <property type="entry name" value="GPI MANNOSYLTRANSFERASE 2"/>
    <property type="match status" value="1"/>
</dbReference>
<proteinExistence type="predicted"/>
<keyword evidence="12" id="KW-1185">Reference proteome</keyword>
<evidence type="ECO:0000313" key="11">
    <source>
        <dbReference type="EMBL" id="MFC6396132.1"/>
    </source>
</evidence>
<evidence type="ECO:0000256" key="1">
    <source>
        <dbReference type="ARBA" id="ARBA00004477"/>
    </source>
</evidence>
<evidence type="ECO:0000256" key="6">
    <source>
        <dbReference type="ARBA" id="ARBA00022692"/>
    </source>
</evidence>
<organism evidence="11 12">
    <name type="scientific">Luteococcus sanguinis</name>
    <dbReference type="NCBI Taxonomy" id="174038"/>
    <lineage>
        <taxon>Bacteria</taxon>
        <taxon>Bacillati</taxon>
        <taxon>Actinomycetota</taxon>
        <taxon>Actinomycetes</taxon>
        <taxon>Propionibacteriales</taxon>
        <taxon>Propionibacteriaceae</taxon>
        <taxon>Luteococcus</taxon>
    </lineage>
</organism>
<evidence type="ECO:0000256" key="2">
    <source>
        <dbReference type="ARBA" id="ARBA00004687"/>
    </source>
</evidence>
<evidence type="ECO:0000256" key="10">
    <source>
        <dbReference type="SAM" id="Phobius"/>
    </source>
</evidence>
<keyword evidence="7" id="KW-0256">Endoplasmic reticulum</keyword>
<evidence type="ECO:0000256" key="9">
    <source>
        <dbReference type="ARBA" id="ARBA00023136"/>
    </source>
</evidence>
<keyword evidence="8 10" id="KW-1133">Transmembrane helix</keyword>
<comment type="caution">
    <text evidence="11">The sequence shown here is derived from an EMBL/GenBank/DDBJ whole genome shotgun (WGS) entry which is preliminary data.</text>
</comment>
<feature type="transmembrane region" description="Helical" evidence="10">
    <location>
        <begin position="365"/>
        <end position="382"/>
    </location>
</feature>
<comment type="pathway">
    <text evidence="2">Glycolipid biosynthesis; glycosylphosphatidylinositol-anchor biosynthesis.</text>
</comment>
<dbReference type="EMBL" id="JBHSUA010000009">
    <property type="protein sequence ID" value="MFC6396132.1"/>
    <property type="molecule type" value="Genomic_DNA"/>
</dbReference>
<keyword evidence="5" id="KW-0808">Transferase</keyword>